<gene>
    <name evidence="1" type="ORF">LX78_00696</name>
</gene>
<protein>
    <submittedName>
        <fullName evidence="1">Uncharacterized protein</fullName>
    </submittedName>
</protein>
<comment type="caution">
    <text evidence="1">The sequence shown here is derived from an EMBL/GenBank/DDBJ whole genome shotgun (WGS) entry which is preliminary data.</text>
</comment>
<proteinExistence type="predicted"/>
<accession>A0A316DRS8</accession>
<evidence type="ECO:0000313" key="2">
    <source>
        <dbReference type="Proteomes" id="UP000245430"/>
    </source>
</evidence>
<keyword evidence="2" id="KW-1185">Reference proteome</keyword>
<organism evidence="1 2">
    <name type="scientific">Xanthomarina spongicola</name>
    <dbReference type="NCBI Taxonomy" id="570520"/>
    <lineage>
        <taxon>Bacteria</taxon>
        <taxon>Pseudomonadati</taxon>
        <taxon>Bacteroidota</taxon>
        <taxon>Flavobacteriia</taxon>
        <taxon>Flavobacteriales</taxon>
        <taxon>Flavobacteriaceae</taxon>
        <taxon>Xanthomarina</taxon>
    </lineage>
</organism>
<sequence>MKLITVQRETIEEKRYTPKMGELFTKVTYIKKAFLSIPIKTIHKYRETYYGEVKDCEACSLAR</sequence>
<evidence type="ECO:0000313" key="1">
    <source>
        <dbReference type="EMBL" id="PWK20987.1"/>
    </source>
</evidence>
<name>A0A316DRS8_9FLAO</name>
<dbReference type="Proteomes" id="UP000245430">
    <property type="component" value="Unassembled WGS sequence"/>
</dbReference>
<reference evidence="1 2" key="1">
    <citation type="submission" date="2018-05" db="EMBL/GenBank/DDBJ databases">
        <title>Genomic Encyclopedia of Archaeal and Bacterial Type Strains, Phase II (KMG-II): from individual species to whole genera.</title>
        <authorList>
            <person name="Goeker M."/>
        </authorList>
    </citation>
    <scope>NUCLEOTIDE SEQUENCE [LARGE SCALE GENOMIC DNA]</scope>
    <source>
        <strain evidence="1 2">DSM 22637</strain>
    </source>
</reference>
<dbReference type="EMBL" id="QGGP01000001">
    <property type="protein sequence ID" value="PWK20987.1"/>
    <property type="molecule type" value="Genomic_DNA"/>
</dbReference>
<dbReference type="RefSeq" id="WP_109681227.1">
    <property type="nucleotide sequence ID" value="NZ_QGGP01000001.1"/>
</dbReference>
<dbReference type="AlphaFoldDB" id="A0A316DRS8"/>
<dbReference type="OrthoDB" id="1467749at2"/>